<evidence type="ECO:0000313" key="1">
    <source>
        <dbReference type="EMBL" id="KAG7048866.1"/>
    </source>
</evidence>
<sequence>MYPYFRNLPSHVDRLPFALNLHKLHTNRVSSNAFSSKSIHSVSSPPSLQAFSSCGGWLGNLTLVSGDGQFGVLVLKPSREFLTRL</sequence>
<evidence type="ECO:0000313" key="2">
    <source>
        <dbReference type="Proteomes" id="UP000699042"/>
    </source>
</evidence>
<comment type="caution">
    <text evidence="1">The sequence shown here is derived from an EMBL/GenBank/DDBJ whole genome shotgun (WGS) entry which is preliminary data.</text>
</comment>
<accession>A0A9P7UC27</accession>
<proteinExistence type="predicted"/>
<dbReference type="EMBL" id="JAESDN010000006">
    <property type="protein sequence ID" value="KAG7048866.1"/>
    <property type="molecule type" value="Genomic_DNA"/>
</dbReference>
<gene>
    <name evidence="1" type="ORF">JMJ77_014495</name>
</gene>
<protein>
    <submittedName>
        <fullName evidence="1">Uncharacterized protein</fullName>
    </submittedName>
</protein>
<organism evidence="1 2">
    <name type="scientific">Colletotrichum scovillei</name>
    <dbReference type="NCBI Taxonomy" id="1209932"/>
    <lineage>
        <taxon>Eukaryota</taxon>
        <taxon>Fungi</taxon>
        <taxon>Dikarya</taxon>
        <taxon>Ascomycota</taxon>
        <taxon>Pezizomycotina</taxon>
        <taxon>Sordariomycetes</taxon>
        <taxon>Hypocreomycetidae</taxon>
        <taxon>Glomerellales</taxon>
        <taxon>Glomerellaceae</taxon>
        <taxon>Colletotrichum</taxon>
        <taxon>Colletotrichum acutatum species complex</taxon>
    </lineage>
</organism>
<keyword evidence="2" id="KW-1185">Reference proteome</keyword>
<name>A0A9P7UC27_9PEZI</name>
<reference evidence="1" key="1">
    <citation type="submission" date="2021-05" db="EMBL/GenBank/DDBJ databases">
        <title>Comparative genomics of three Colletotrichum scovillei strains and genetic complementation revealed genes involved fungal growth and virulence on chili pepper.</title>
        <authorList>
            <person name="Hsieh D.-K."/>
            <person name="Chuang S.-C."/>
            <person name="Chen C.-Y."/>
            <person name="Chao Y.-T."/>
            <person name="Lu M.-Y.J."/>
            <person name="Lee M.-H."/>
            <person name="Shih M.-C."/>
        </authorList>
    </citation>
    <scope>NUCLEOTIDE SEQUENCE</scope>
    <source>
        <strain evidence="1">Coll-153</strain>
    </source>
</reference>
<dbReference type="AlphaFoldDB" id="A0A9P7UC27"/>
<dbReference type="Proteomes" id="UP000699042">
    <property type="component" value="Unassembled WGS sequence"/>
</dbReference>